<dbReference type="RefSeq" id="WP_066763520.1">
    <property type="nucleotide sequence ID" value="NZ_BMIO01000003.1"/>
</dbReference>
<dbReference type="GO" id="GO:0005886">
    <property type="term" value="C:plasma membrane"/>
    <property type="evidence" value="ECO:0007669"/>
    <property type="project" value="UniProtKB-SubCell"/>
</dbReference>
<sequence>MNDTPETKPAAKPKPKSGWLNIAIDYGPLLVFFLVYKWFSPSEEGNAVGEVLAIVKGTGAFIAAAVVAVAVSKWKLGHVTPMLMLSTALIVFFGGLTILFQDPVFVQVKPTIIYVVFAVALLVGVWRGKALLKYLLDAAFEGLSDRGWMKLSRNWGFYFIALALLNEVLRAMLSFDAWLAAKLWVFLPLSFLFTFTQLPMMLREGLGKEEEEEAVTEHPPV</sequence>
<comment type="caution">
    <text evidence="6">The sequence shown here is derived from an EMBL/GenBank/DDBJ whole genome shotgun (WGS) entry which is preliminary data.</text>
</comment>
<proteinExistence type="inferred from homology"/>
<dbReference type="AlphaFoldDB" id="A0A916YBG4"/>
<dbReference type="PANTHER" id="PTHR36917">
    <property type="entry name" value="INTRACELLULAR SEPTATION PROTEIN A-RELATED"/>
    <property type="match status" value="1"/>
</dbReference>
<feature type="transmembrane region" description="Helical" evidence="5">
    <location>
        <begin position="18"/>
        <end position="39"/>
    </location>
</feature>
<keyword evidence="1 5" id="KW-1003">Cell membrane</keyword>
<keyword evidence="7" id="KW-1185">Reference proteome</keyword>
<evidence type="ECO:0000256" key="3">
    <source>
        <dbReference type="ARBA" id="ARBA00022989"/>
    </source>
</evidence>
<dbReference type="HAMAP" id="MF_00189">
    <property type="entry name" value="YciB"/>
    <property type="match status" value="1"/>
</dbReference>
<feature type="transmembrane region" description="Helical" evidence="5">
    <location>
        <begin position="83"/>
        <end position="100"/>
    </location>
</feature>
<evidence type="ECO:0000313" key="6">
    <source>
        <dbReference type="EMBL" id="GGD38345.1"/>
    </source>
</evidence>
<keyword evidence="5" id="KW-0997">Cell inner membrane</keyword>
<evidence type="ECO:0000256" key="5">
    <source>
        <dbReference type="HAMAP-Rule" id="MF_00189"/>
    </source>
</evidence>
<feature type="transmembrane region" description="Helical" evidence="5">
    <location>
        <begin position="179"/>
        <end position="198"/>
    </location>
</feature>
<reference evidence="6 7" key="1">
    <citation type="journal article" date="2014" name="Int. J. Syst. Evol. Microbiol.">
        <title>Complete genome sequence of Corynebacterium casei LMG S-19264T (=DSM 44701T), isolated from a smear-ripened cheese.</title>
        <authorList>
            <consortium name="US DOE Joint Genome Institute (JGI-PGF)"/>
            <person name="Walter F."/>
            <person name="Albersmeier A."/>
            <person name="Kalinowski J."/>
            <person name="Ruckert C."/>
        </authorList>
    </citation>
    <scope>NUCLEOTIDE SEQUENCE [LARGE SCALE GENOMIC DNA]</scope>
    <source>
        <strain evidence="6 7">CGMCC 1.15358</strain>
    </source>
</reference>
<name>A0A916YBG4_9SPHN</name>
<dbReference type="OrthoDB" id="9788219at2"/>
<protein>
    <recommendedName>
        <fullName evidence="5">Inner membrane-spanning protein YciB</fullName>
    </recommendedName>
</protein>
<keyword evidence="2 5" id="KW-0812">Transmembrane</keyword>
<gene>
    <name evidence="5" type="primary">yciB</name>
    <name evidence="6" type="ORF">GCM10010989_10570</name>
</gene>
<comment type="subcellular location">
    <subcellularLocation>
        <location evidence="5">Cell inner membrane</location>
        <topology evidence="5">Multi-pass membrane protein</topology>
    </subcellularLocation>
</comment>
<evidence type="ECO:0000256" key="2">
    <source>
        <dbReference type="ARBA" id="ARBA00022692"/>
    </source>
</evidence>
<accession>A0A916YBG4</accession>
<comment type="function">
    <text evidence="5">Plays a role in cell envelope biogenesis, maintenance of cell envelope integrity and membrane homeostasis.</text>
</comment>
<keyword evidence="4 5" id="KW-0472">Membrane</keyword>
<dbReference type="Pfam" id="PF04279">
    <property type="entry name" value="IspA"/>
    <property type="match status" value="1"/>
</dbReference>
<dbReference type="InterPro" id="IPR006008">
    <property type="entry name" value="YciB"/>
</dbReference>
<dbReference type="Proteomes" id="UP000598997">
    <property type="component" value="Unassembled WGS sequence"/>
</dbReference>
<feature type="transmembrane region" description="Helical" evidence="5">
    <location>
        <begin position="51"/>
        <end position="71"/>
    </location>
</feature>
<dbReference type="EMBL" id="BMIO01000003">
    <property type="protein sequence ID" value="GGD38345.1"/>
    <property type="molecule type" value="Genomic_DNA"/>
</dbReference>
<evidence type="ECO:0000313" key="7">
    <source>
        <dbReference type="Proteomes" id="UP000598997"/>
    </source>
</evidence>
<organism evidence="6 7">
    <name type="scientific">Croceicoccus pelagius</name>
    <dbReference type="NCBI Taxonomy" id="1703341"/>
    <lineage>
        <taxon>Bacteria</taxon>
        <taxon>Pseudomonadati</taxon>
        <taxon>Pseudomonadota</taxon>
        <taxon>Alphaproteobacteria</taxon>
        <taxon>Sphingomonadales</taxon>
        <taxon>Erythrobacteraceae</taxon>
        <taxon>Croceicoccus</taxon>
    </lineage>
</organism>
<evidence type="ECO:0000256" key="4">
    <source>
        <dbReference type="ARBA" id="ARBA00023136"/>
    </source>
</evidence>
<dbReference type="PANTHER" id="PTHR36917:SF1">
    <property type="entry name" value="INNER MEMBRANE-SPANNING PROTEIN YCIB"/>
    <property type="match status" value="1"/>
</dbReference>
<feature type="transmembrane region" description="Helical" evidence="5">
    <location>
        <begin position="155"/>
        <end position="173"/>
    </location>
</feature>
<evidence type="ECO:0000256" key="1">
    <source>
        <dbReference type="ARBA" id="ARBA00022475"/>
    </source>
</evidence>
<feature type="transmembrane region" description="Helical" evidence="5">
    <location>
        <begin position="112"/>
        <end position="135"/>
    </location>
</feature>
<comment type="similarity">
    <text evidence="5">Belongs to the YciB family.</text>
</comment>
<keyword evidence="3 5" id="KW-1133">Transmembrane helix</keyword>